<evidence type="ECO:0000313" key="1">
    <source>
        <dbReference type="EMBL" id="KAF2710764.1"/>
    </source>
</evidence>
<reference evidence="1" key="1">
    <citation type="journal article" date="2020" name="Stud. Mycol.">
        <title>101 Dothideomycetes genomes: a test case for predicting lifestyles and emergence of pathogens.</title>
        <authorList>
            <person name="Haridas S."/>
            <person name="Albert R."/>
            <person name="Binder M."/>
            <person name="Bloem J."/>
            <person name="Labutti K."/>
            <person name="Salamov A."/>
            <person name="Andreopoulos B."/>
            <person name="Baker S."/>
            <person name="Barry K."/>
            <person name="Bills G."/>
            <person name="Bluhm B."/>
            <person name="Cannon C."/>
            <person name="Castanera R."/>
            <person name="Culley D."/>
            <person name="Daum C."/>
            <person name="Ezra D."/>
            <person name="Gonzalez J."/>
            <person name="Henrissat B."/>
            <person name="Kuo A."/>
            <person name="Liang C."/>
            <person name="Lipzen A."/>
            <person name="Lutzoni F."/>
            <person name="Magnuson J."/>
            <person name="Mondo S."/>
            <person name="Nolan M."/>
            <person name="Ohm R."/>
            <person name="Pangilinan J."/>
            <person name="Park H.-J."/>
            <person name="Ramirez L."/>
            <person name="Alfaro M."/>
            <person name="Sun H."/>
            <person name="Tritt A."/>
            <person name="Yoshinaga Y."/>
            <person name="Zwiers L.-H."/>
            <person name="Turgeon B."/>
            <person name="Goodwin S."/>
            <person name="Spatafora J."/>
            <person name="Crous P."/>
            <person name="Grigoriev I."/>
        </authorList>
    </citation>
    <scope>NUCLEOTIDE SEQUENCE</scope>
    <source>
        <strain evidence="1">CBS 279.74</strain>
    </source>
</reference>
<accession>A0A6G1KD63</accession>
<dbReference type="AlphaFoldDB" id="A0A6G1KD63"/>
<dbReference type="EMBL" id="MU005768">
    <property type="protein sequence ID" value="KAF2710764.1"/>
    <property type="molecule type" value="Genomic_DNA"/>
</dbReference>
<dbReference type="OrthoDB" id="26838at2759"/>
<keyword evidence="2" id="KW-1185">Reference proteome</keyword>
<protein>
    <submittedName>
        <fullName evidence="1">Uncharacterized protein</fullName>
    </submittedName>
</protein>
<proteinExistence type="predicted"/>
<organism evidence="1 2">
    <name type="scientific">Pleomassaria siparia CBS 279.74</name>
    <dbReference type="NCBI Taxonomy" id="1314801"/>
    <lineage>
        <taxon>Eukaryota</taxon>
        <taxon>Fungi</taxon>
        <taxon>Dikarya</taxon>
        <taxon>Ascomycota</taxon>
        <taxon>Pezizomycotina</taxon>
        <taxon>Dothideomycetes</taxon>
        <taxon>Pleosporomycetidae</taxon>
        <taxon>Pleosporales</taxon>
        <taxon>Pleomassariaceae</taxon>
        <taxon>Pleomassaria</taxon>
    </lineage>
</organism>
<gene>
    <name evidence="1" type="ORF">K504DRAFT_465815</name>
</gene>
<name>A0A6G1KD63_9PLEO</name>
<sequence>MHEVQIMELALRKNDPNYSWLAGLDKCIKKELGLDNDNGMLNRNVGFDRNILHLPALWKRYHHQLEHGGWMAGGSGSFWISMIRVATSKRLEVACGKKHDGYDVDSARSAWDEDLIEEQTDSWNENVSMDCAHSGEYCGGAEYWDCFRVL</sequence>
<evidence type="ECO:0000313" key="2">
    <source>
        <dbReference type="Proteomes" id="UP000799428"/>
    </source>
</evidence>
<dbReference type="Proteomes" id="UP000799428">
    <property type="component" value="Unassembled WGS sequence"/>
</dbReference>